<dbReference type="PANTHER" id="PTHR32322:SF18">
    <property type="entry name" value="S-ADENOSYLMETHIONINE_S-ADENOSYLHOMOCYSTEINE TRANSPORTER"/>
    <property type="match status" value="1"/>
</dbReference>
<keyword evidence="5 6" id="KW-0472">Membrane</keyword>
<evidence type="ECO:0000256" key="5">
    <source>
        <dbReference type="ARBA" id="ARBA00023136"/>
    </source>
</evidence>
<dbReference type="AlphaFoldDB" id="E3CZ25"/>
<evidence type="ECO:0000313" key="9">
    <source>
        <dbReference type="Proteomes" id="UP000005096"/>
    </source>
</evidence>
<dbReference type="eggNOG" id="COG0697">
    <property type="taxonomic scope" value="Bacteria"/>
</dbReference>
<dbReference type="HOGENOM" id="CLU_033863_9_1_0"/>
<comment type="subcellular location">
    <subcellularLocation>
        <location evidence="1">Cell membrane</location>
        <topology evidence="1">Multi-pass membrane protein</topology>
    </subcellularLocation>
</comment>
<dbReference type="InterPro" id="IPR050638">
    <property type="entry name" value="AA-Vitamin_Transporters"/>
</dbReference>
<dbReference type="STRING" id="584708.Apau_0363"/>
<dbReference type="GO" id="GO:0005886">
    <property type="term" value="C:plasma membrane"/>
    <property type="evidence" value="ECO:0007669"/>
    <property type="project" value="UniProtKB-SubCell"/>
</dbReference>
<proteinExistence type="predicted"/>
<reference evidence="8 9" key="1">
    <citation type="journal article" date="2010" name="Stand. Genomic Sci.">
        <title>Non-contiguous finished genome sequence of Aminomonas paucivorans type strain (GLU-3).</title>
        <authorList>
            <person name="Pitluck S."/>
            <person name="Yasawong M."/>
            <person name="Held B."/>
            <person name="Lapidus A."/>
            <person name="Nolan M."/>
            <person name="Copeland A."/>
            <person name="Lucas S."/>
            <person name="Del Rio T.G."/>
            <person name="Tice H."/>
            <person name="Cheng J.F."/>
            <person name="Chertkov O."/>
            <person name="Goodwin L."/>
            <person name="Tapia R."/>
            <person name="Han C."/>
            <person name="Liolios K."/>
            <person name="Ivanova N."/>
            <person name="Mavromatis K."/>
            <person name="Ovchinnikova G."/>
            <person name="Pati A."/>
            <person name="Chen A."/>
            <person name="Palaniappan K."/>
            <person name="Land M."/>
            <person name="Hauser L."/>
            <person name="Chang Y.J."/>
            <person name="Jeffries C.D."/>
            <person name="Pukall R."/>
            <person name="Spring S."/>
            <person name="Rohde M."/>
            <person name="Sikorski J."/>
            <person name="Goker M."/>
            <person name="Woyke T."/>
            <person name="Bristow J."/>
            <person name="Eisen J.A."/>
            <person name="Markowitz V."/>
            <person name="Hugenholtz P."/>
            <person name="Kyrpides N.C."/>
            <person name="Klenk H.P."/>
        </authorList>
    </citation>
    <scope>NUCLEOTIDE SEQUENCE [LARGE SCALE GENOMIC DNA]</scope>
    <source>
        <strain evidence="8 9">DSM 12260</strain>
    </source>
</reference>
<evidence type="ECO:0000256" key="6">
    <source>
        <dbReference type="SAM" id="Phobius"/>
    </source>
</evidence>
<feature type="transmembrane region" description="Helical" evidence="6">
    <location>
        <begin position="141"/>
        <end position="160"/>
    </location>
</feature>
<dbReference type="PROSITE" id="PS51257">
    <property type="entry name" value="PROKAR_LIPOPROTEIN"/>
    <property type="match status" value="1"/>
</dbReference>
<dbReference type="PANTHER" id="PTHR32322">
    <property type="entry name" value="INNER MEMBRANE TRANSPORTER"/>
    <property type="match status" value="1"/>
</dbReference>
<dbReference type="InterPro" id="IPR037185">
    <property type="entry name" value="EmrE-like"/>
</dbReference>
<evidence type="ECO:0000259" key="7">
    <source>
        <dbReference type="Pfam" id="PF00892"/>
    </source>
</evidence>
<feature type="transmembrane region" description="Helical" evidence="6">
    <location>
        <begin position="12"/>
        <end position="34"/>
    </location>
</feature>
<evidence type="ECO:0000256" key="1">
    <source>
        <dbReference type="ARBA" id="ARBA00004651"/>
    </source>
</evidence>
<dbReference type="Pfam" id="PF00892">
    <property type="entry name" value="EamA"/>
    <property type="match status" value="2"/>
</dbReference>
<feature type="transmembrane region" description="Helical" evidence="6">
    <location>
        <begin position="260"/>
        <end position="281"/>
    </location>
</feature>
<feature type="domain" description="EamA" evidence="7">
    <location>
        <begin position="24"/>
        <end position="153"/>
    </location>
</feature>
<dbReference type="InterPro" id="IPR000620">
    <property type="entry name" value="EamA_dom"/>
</dbReference>
<keyword evidence="9" id="KW-1185">Reference proteome</keyword>
<feature type="transmembrane region" description="Helical" evidence="6">
    <location>
        <begin position="166"/>
        <end position="190"/>
    </location>
</feature>
<dbReference type="EMBL" id="CM001022">
    <property type="protein sequence ID" value="EFQ22798.1"/>
    <property type="molecule type" value="Genomic_DNA"/>
</dbReference>
<feature type="transmembrane region" description="Helical" evidence="6">
    <location>
        <begin position="46"/>
        <end position="69"/>
    </location>
</feature>
<feature type="transmembrane region" description="Helical" evidence="6">
    <location>
        <begin position="229"/>
        <end position="253"/>
    </location>
</feature>
<protein>
    <recommendedName>
        <fullName evidence="7">EamA domain-containing protein</fullName>
    </recommendedName>
</protein>
<dbReference type="OrthoDB" id="5680at2"/>
<feature type="transmembrane region" description="Helical" evidence="6">
    <location>
        <begin position="85"/>
        <end position="103"/>
    </location>
</feature>
<keyword evidence="4 6" id="KW-1133">Transmembrane helix</keyword>
<dbReference type="PaxDb" id="584708-Apau_0363"/>
<evidence type="ECO:0000313" key="8">
    <source>
        <dbReference type="EMBL" id="EFQ22798.1"/>
    </source>
</evidence>
<accession>E3CZ25</accession>
<feature type="transmembrane region" description="Helical" evidence="6">
    <location>
        <begin position="202"/>
        <end position="223"/>
    </location>
</feature>
<feature type="transmembrane region" description="Helical" evidence="6">
    <location>
        <begin position="109"/>
        <end position="129"/>
    </location>
</feature>
<evidence type="ECO:0000256" key="2">
    <source>
        <dbReference type="ARBA" id="ARBA00022475"/>
    </source>
</evidence>
<dbReference type="Proteomes" id="UP000005096">
    <property type="component" value="Chromosome"/>
</dbReference>
<feature type="domain" description="EamA" evidence="7">
    <location>
        <begin position="167"/>
        <end position="303"/>
    </location>
</feature>
<evidence type="ECO:0000256" key="4">
    <source>
        <dbReference type="ARBA" id="ARBA00022989"/>
    </source>
</evidence>
<keyword evidence="2" id="KW-1003">Cell membrane</keyword>
<gene>
    <name evidence="8" type="ORF">Apau_0363</name>
</gene>
<evidence type="ECO:0000256" key="3">
    <source>
        <dbReference type="ARBA" id="ARBA00022692"/>
    </source>
</evidence>
<dbReference type="SUPFAM" id="SSF103481">
    <property type="entry name" value="Multidrug resistance efflux transporter EmrE"/>
    <property type="match status" value="2"/>
</dbReference>
<keyword evidence="3 6" id="KW-0812">Transmembrane</keyword>
<dbReference type="RefSeq" id="WP_006299945.1">
    <property type="nucleotide sequence ID" value="NZ_CM001022.1"/>
</dbReference>
<sequence>MQGAADRGRPGEGIDLSCLHGGAVVLAACLWGTLGPMGRLAYENGATPATISLVRGLVACGLVGGWAFLRCPSALRFRREEVPELAAYGLFGMALLYVGYNLAVVRIPVGVAVLLFYTSPLWVILGTVLLRKERLTPLRGLALLLGLGGVWFAVGGRSALSGHLDLLGVLGALASGASYAVYVLGGRYGLGRTEPFRMFLQAFLWGTGALLVYGAVFGGAKVLASVRPAGWGVMVYMGALPTVGGYALLLWALRKVPSTVASLVSMSEIAFALLWAWLILGEVPSRGALQGGALIVASVALLSLEGRFGEAV</sequence>
<organism evidence="8 9">
    <name type="scientific">Aminomonas paucivorans DSM 12260</name>
    <dbReference type="NCBI Taxonomy" id="584708"/>
    <lineage>
        <taxon>Bacteria</taxon>
        <taxon>Thermotogati</taxon>
        <taxon>Synergistota</taxon>
        <taxon>Synergistia</taxon>
        <taxon>Synergistales</taxon>
        <taxon>Synergistaceae</taxon>
        <taxon>Aminomonas</taxon>
    </lineage>
</organism>
<name>E3CZ25_9BACT</name>